<reference evidence="1 2" key="1">
    <citation type="submission" date="2020-04" db="EMBL/GenBank/DDBJ databases">
        <authorList>
            <consortium name="Genoscope - CEA"/>
            <person name="William W."/>
        </authorList>
    </citation>
    <scope>NUCLEOTIDE SEQUENCE [LARGE SCALE GENOMIC DNA]</scope>
    <source>
        <strain evidence="1 2">SG7</strain>
    </source>
</reference>
<gene>
    <name evidence="1" type="ORF">MLAUSG7_0329</name>
</gene>
<dbReference type="AlphaFoldDB" id="A0A8D6STZ4"/>
<sequence>MEIIIYIKKRKELKFLKATNSYIEVIETPLNNHIERKI</sequence>
<dbReference type="KEGG" id="mesg:MLAUSG7_0329"/>
<dbReference type="Proteomes" id="UP000679213">
    <property type="component" value="Chromosome I"/>
</dbReference>
<evidence type="ECO:0000313" key="1">
    <source>
        <dbReference type="EMBL" id="CAB3287664.1"/>
    </source>
</evidence>
<dbReference type="EMBL" id="LR792632">
    <property type="protein sequence ID" value="CAB3287664.1"/>
    <property type="molecule type" value="Genomic_DNA"/>
</dbReference>
<evidence type="ECO:0000313" key="2">
    <source>
        <dbReference type="Proteomes" id="UP000679213"/>
    </source>
</evidence>
<protein>
    <submittedName>
        <fullName evidence="1">Uncharacterized protein</fullName>
    </submittedName>
</protein>
<organism evidence="1 2">
    <name type="scientific">Methanocaldococcus lauensis</name>
    <dbReference type="NCBI Taxonomy" id="2546128"/>
    <lineage>
        <taxon>Archaea</taxon>
        <taxon>Methanobacteriati</taxon>
        <taxon>Methanobacteriota</taxon>
        <taxon>Methanomada group</taxon>
        <taxon>Methanococci</taxon>
        <taxon>Methanococcales</taxon>
        <taxon>Methanocaldococcaceae</taxon>
        <taxon>Methanocaldococcus</taxon>
    </lineage>
</organism>
<name>A0A8D6STZ4_9EURY</name>
<keyword evidence="2" id="KW-1185">Reference proteome</keyword>
<proteinExistence type="predicted"/>
<accession>A0A8D6STZ4</accession>